<dbReference type="Proteomes" id="UP001167871">
    <property type="component" value="Unassembled WGS sequence"/>
</dbReference>
<evidence type="ECO:0000313" key="11">
    <source>
        <dbReference type="EMBL" id="MDN0047980.1"/>
    </source>
</evidence>
<gene>
    <name evidence="9" type="primary">trpF</name>
    <name evidence="11" type="ORF">QVO10_01035</name>
</gene>
<evidence type="ECO:0000256" key="1">
    <source>
        <dbReference type="ARBA" id="ARBA00001164"/>
    </source>
</evidence>
<dbReference type="PANTHER" id="PTHR42894">
    <property type="entry name" value="N-(5'-PHOSPHORIBOSYL)ANTHRANILATE ISOMERASE"/>
    <property type="match status" value="1"/>
</dbReference>
<evidence type="ECO:0000256" key="9">
    <source>
        <dbReference type="HAMAP-Rule" id="MF_00135"/>
    </source>
</evidence>
<dbReference type="SUPFAM" id="SSF51366">
    <property type="entry name" value="Ribulose-phoshate binding barrel"/>
    <property type="match status" value="1"/>
</dbReference>
<evidence type="ECO:0000256" key="2">
    <source>
        <dbReference type="ARBA" id="ARBA00004664"/>
    </source>
</evidence>
<evidence type="ECO:0000256" key="8">
    <source>
        <dbReference type="ARBA" id="ARBA00023235"/>
    </source>
</evidence>
<evidence type="ECO:0000256" key="3">
    <source>
        <dbReference type="ARBA" id="ARBA00012572"/>
    </source>
</evidence>
<comment type="catalytic activity">
    <reaction evidence="1 9">
        <text>N-(5-phospho-beta-D-ribosyl)anthranilate = 1-(2-carboxyphenylamino)-1-deoxy-D-ribulose 5-phosphate</text>
        <dbReference type="Rhea" id="RHEA:21540"/>
        <dbReference type="ChEBI" id="CHEBI:18277"/>
        <dbReference type="ChEBI" id="CHEBI:58613"/>
        <dbReference type="EC" id="5.3.1.24"/>
    </reaction>
</comment>
<accession>A0ABT7X1L4</accession>
<dbReference type="Pfam" id="PF00697">
    <property type="entry name" value="PRAI"/>
    <property type="match status" value="1"/>
</dbReference>
<dbReference type="PANTHER" id="PTHR42894:SF1">
    <property type="entry name" value="N-(5'-PHOSPHORIBOSYL)ANTHRANILATE ISOMERASE"/>
    <property type="match status" value="1"/>
</dbReference>
<dbReference type="HAMAP" id="MF_00135">
    <property type="entry name" value="PRAI"/>
    <property type="match status" value="1"/>
</dbReference>
<sequence length="212" mass="23700">MIIKVCGMREPENIRAIENTGADWIGFICYERSPRFVADTPAYLPCHAKRVGVFVNAGFDTITARAEALRLDYVQLHGTESPELCLELRCHGFHLIKAFAPRTPADLEQTIPYLPLCDYLLFDTPSAGHGGSGKAFDWSLLRFYLGDVPFLLSGGICPESLEALRRFHHPQWAGIDLNSGFETAPGIKDAEKLKTFIERINNVSMNNVAMRE</sequence>
<keyword evidence="5 9" id="KW-0028">Amino-acid biosynthesis</keyword>
<dbReference type="InterPro" id="IPR013785">
    <property type="entry name" value="Aldolase_TIM"/>
</dbReference>
<dbReference type="EC" id="5.3.1.24" evidence="3 9"/>
<evidence type="ECO:0000256" key="7">
    <source>
        <dbReference type="ARBA" id="ARBA00023141"/>
    </source>
</evidence>
<keyword evidence="7 9" id="KW-0057">Aromatic amino acid biosynthesis</keyword>
<keyword evidence="12" id="KW-1185">Reference proteome</keyword>
<evidence type="ECO:0000313" key="12">
    <source>
        <dbReference type="Proteomes" id="UP001167871"/>
    </source>
</evidence>
<reference evidence="11" key="2">
    <citation type="submission" date="2024-05" db="EMBL/GenBank/DDBJ databases">
        <title>Identification and characterization of horizontal gene transfer across gut microbiota members of farm animals based on homology search.</title>
        <authorList>
            <person name="Schwarzerova J."/>
            <person name="Nykrynova M."/>
            <person name="Jureckova K."/>
            <person name="Cejkova D."/>
            <person name="Rychlik I."/>
        </authorList>
    </citation>
    <scope>NUCLEOTIDE SEQUENCE</scope>
    <source>
        <strain evidence="11">84_SSukc20</strain>
    </source>
</reference>
<name>A0ABT7X1L4_9BACE</name>
<dbReference type="InterPro" id="IPR044643">
    <property type="entry name" value="TrpF_fam"/>
</dbReference>
<keyword evidence="6 9" id="KW-0822">Tryptophan biosynthesis</keyword>
<evidence type="ECO:0000259" key="10">
    <source>
        <dbReference type="Pfam" id="PF00697"/>
    </source>
</evidence>
<organism evidence="11 12">
    <name type="scientific">Bacteroides gallinaceum</name>
    <dbReference type="NCBI Taxonomy" id="1462571"/>
    <lineage>
        <taxon>Bacteria</taxon>
        <taxon>Pseudomonadati</taxon>
        <taxon>Bacteroidota</taxon>
        <taxon>Bacteroidia</taxon>
        <taxon>Bacteroidales</taxon>
        <taxon>Bacteroidaceae</taxon>
        <taxon>Bacteroides</taxon>
    </lineage>
</organism>
<dbReference type="RefSeq" id="WP_301638853.1">
    <property type="nucleotide sequence ID" value="NZ_JAUEII010000002.1"/>
</dbReference>
<comment type="similarity">
    <text evidence="9">Belongs to the TrpF family.</text>
</comment>
<comment type="pathway">
    <text evidence="2 9">Amino-acid biosynthesis; L-tryptophan biosynthesis; L-tryptophan from chorismate: step 3/5.</text>
</comment>
<keyword evidence="8 9" id="KW-0413">Isomerase</keyword>
<evidence type="ECO:0000256" key="4">
    <source>
        <dbReference type="ARBA" id="ARBA00022272"/>
    </source>
</evidence>
<dbReference type="CDD" id="cd00405">
    <property type="entry name" value="PRAI"/>
    <property type="match status" value="1"/>
</dbReference>
<protein>
    <recommendedName>
        <fullName evidence="4 9">N-(5'-phosphoribosyl)anthranilate isomerase</fullName>
        <shortName evidence="9">PRAI</shortName>
        <ecNumber evidence="3 9">5.3.1.24</ecNumber>
    </recommendedName>
</protein>
<feature type="domain" description="N-(5'phosphoribosyl) anthranilate isomerase (PRAI)" evidence="10">
    <location>
        <begin position="4"/>
        <end position="198"/>
    </location>
</feature>
<dbReference type="InterPro" id="IPR011060">
    <property type="entry name" value="RibuloseP-bd_barrel"/>
</dbReference>
<evidence type="ECO:0000256" key="6">
    <source>
        <dbReference type="ARBA" id="ARBA00022822"/>
    </source>
</evidence>
<reference evidence="11" key="1">
    <citation type="submission" date="2023-06" db="EMBL/GenBank/DDBJ databases">
        <authorList>
            <person name="Zeman M."/>
            <person name="Kubasova T."/>
            <person name="Jahodarova E."/>
            <person name="Nykrynova M."/>
            <person name="Rychlik I."/>
        </authorList>
    </citation>
    <scope>NUCLEOTIDE SEQUENCE</scope>
    <source>
        <strain evidence="11">84_SSukc20</strain>
    </source>
</reference>
<dbReference type="Gene3D" id="3.20.20.70">
    <property type="entry name" value="Aldolase class I"/>
    <property type="match status" value="1"/>
</dbReference>
<dbReference type="GO" id="GO:0016853">
    <property type="term" value="F:isomerase activity"/>
    <property type="evidence" value="ECO:0007669"/>
    <property type="project" value="UniProtKB-KW"/>
</dbReference>
<comment type="caution">
    <text evidence="11">The sequence shown here is derived from an EMBL/GenBank/DDBJ whole genome shotgun (WGS) entry which is preliminary data.</text>
</comment>
<proteinExistence type="inferred from homology"/>
<evidence type="ECO:0000256" key="5">
    <source>
        <dbReference type="ARBA" id="ARBA00022605"/>
    </source>
</evidence>
<dbReference type="InterPro" id="IPR001240">
    <property type="entry name" value="PRAI_dom"/>
</dbReference>
<dbReference type="EMBL" id="JAUEII010000002">
    <property type="protein sequence ID" value="MDN0047980.1"/>
    <property type="molecule type" value="Genomic_DNA"/>
</dbReference>